<dbReference type="RefSeq" id="WP_112440401.1">
    <property type="nucleotide sequence ID" value="NZ_CBDRHE010000027.1"/>
</dbReference>
<reference evidence="3 4" key="1">
    <citation type="journal article" date="2019" name="Int. J. Syst. Evol. Microbiol.">
        <title>Streptomyces cadmiisoli sp. nov., a novel actinomycete isolated from cadmium-contaminated soil.</title>
        <authorList>
            <person name="Li K."/>
            <person name="Tang X."/>
            <person name="Zhao J."/>
            <person name="Guo Y."/>
            <person name="Tang Y."/>
            <person name="Gao J."/>
        </authorList>
    </citation>
    <scope>NUCLEOTIDE SEQUENCE [LARGE SCALE GENOMIC DNA]</scope>
    <source>
        <strain evidence="3 4">ZFG47</strain>
    </source>
</reference>
<keyword evidence="2" id="KW-0472">Membrane</keyword>
<keyword evidence="4" id="KW-1185">Reference proteome</keyword>
<evidence type="ECO:0000313" key="4">
    <source>
        <dbReference type="Proteomes" id="UP000249616"/>
    </source>
</evidence>
<keyword evidence="2" id="KW-0812">Transmembrane</keyword>
<keyword evidence="2" id="KW-1133">Transmembrane helix</keyword>
<feature type="transmembrane region" description="Helical" evidence="2">
    <location>
        <begin position="27"/>
        <end position="48"/>
    </location>
</feature>
<dbReference type="PANTHER" id="PTHR42305:SF1">
    <property type="entry name" value="MEMBRANE PROTEIN RV1733C-RELATED"/>
    <property type="match status" value="1"/>
</dbReference>
<evidence type="ECO:0000256" key="2">
    <source>
        <dbReference type="SAM" id="Phobius"/>
    </source>
</evidence>
<dbReference type="KEGG" id="scad:DN051_33430"/>
<evidence type="ECO:0000256" key="1">
    <source>
        <dbReference type="SAM" id="MobiDB-lite"/>
    </source>
</evidence>
<dbReference type="EMBL" id="CP030073">
    <property type="protein sequence ID" value="AWW40973.1"/>
    <property type="molecule type" value="Genomic_DNA"/>
</dbReference>
<feature type="region of interest" description="Disordered" evidence="1">
    <location>
        <begin position="98"/>
        <end position="117"/>
    </location>
</feature>
<sequence>MAFRCPRGWLWRWRRNPLKRRADVVEAWVLLGTGTLTVVVGVLAGLTVTRSVEREMARERAEWRPVAASLTEDTPGPPPASSVEQVWAEVRWVAPDGSTRTGQARVRPGSPEGSPVTVWTDGEGGLVAEPASEEQARLRSSLVGGFVGGGAAAVPLVGGRLLLGRLECRRLDQWDVDWARFDPLWGPRAG</sequence>
<dbReference type="PANTHER" id="PTHR42305">
    <property type="entry name" value="MEMBRANE PROTEIN RV1733C-RELATED"/>
    <property type="match status" value="1"/>
</dbReference>
<gene>
    <name evidence="3" type="ORF">DN051_33430</name>
</gene>
<proteinExistence type="predicted"/>
<evidence type="ECO:0000313" key="3">
    <source>
        <dbReference type="EMBL" id="AWW40973.1"/>
    </source>
</evidence>
<feature type="region of interest" description="Disordered" evidence="1">
    <location>
        <begin position="63"/>
        <end position="82"/>
    </location>
</feature>
<dbReference type="InterPro" id="IPR039708">
    <property type="entry name" value="MT1774/Rv1733c-like"/>
</dbReference>
<dbReference type="AlphaFoldDB" id="A0A2Z4J987"/>
<name>A0A2Z4J987_9ACTN</name>
<protein>
    <submittedName>
        <fullName evidence="3">Uncharacterized protein</fullName>
    </submittedName>
</protein>
<dbReference type="Proteomes" id="UP000249616">
    <property type="component" value="Chromosome"/>
</dbReference>
<accession>A0A2Z4J987</accession>
<organism evidence="3 4">
    <name type="scientific">Streptomyces cadmiisoli</name>
    <dbReference type="NCBI Taxonomy" id="2184053"/>
    <lineage>
        <taxon>Bacteria</taxon>
        <taxon>Bacillati</taxon>
        <taxon>Actinomycetota</taxon>
        <taxon>Actinomycetes</taxon>
        <taxon>Kitasatosporales</taxon>
        <taxon>Streptomycetaceae</taxon>
        <taxon>Streptomyces</taxon>
        <taxon>Streptomyces aurantiacus group</taxon>
    </lineage>
</organism>